<dbReference type="EMBL" id="REGN01005272">
    <property type="protein sequence ID" value="RNA14033.1"/>
    <property type="molecule type" value="Genomic_DNA"/>
</dbReference>
<keyword evidence="3" id="KW-1185">Reference proteome</keyword>
<dbReference type="AlphaFoldDB" id="A0A3M7QRY3"/>
<evidence type="ECO:0000313" key="2">
    <source>
        <dbReference type="EMBL" id="RNA14033.1"/>
    </source>
</evidence>
<keyword evidence="1" id="KW-0812">Transmembrane</keyword>
<evidence type="ECO:0000256" key="1">
    <source>
        <dbReference type="SAM" id="Phobius"/>
    </source>
</evidence>
<reference evidence="2 3" key="1">
    <citation type="journal article" date="2018" name="Sci. Rep.">
        <title>Genomic signatures of local adaptation to the degree of environmental predictability in rotifers.</title>
        <authorList>
            <person name="Franch-Gras L."/>
            <person name="Hahn C."/>
            <person name="Garcia-Roger E.M."/>
            <person name="Carmona M.J."/>
            <person name="Serra M."/>
            <person name="Gomez A."/>
        </authorList>
    </citation>
    <scope>NUCLEOTIDE SEQUENCE [LARGE SCALE GENOMIC DNA]</scope>
    <source>
        <strain evidence="2">HYR1</strain>
    </source>
</reference>
<protein>
    <submittedName>
        <fullName evidence="2">Uncharacterized protein</fullName>
    </submittedName>
</protein>
<organism evidence="2 3">
    <name type="scientific">Brachionus plicatilis</name>
    <name type="common">Marine rotifer</name>
    <name type="synonym">Brachionus muelleri</name>
    <dbReference type="NCBI Taxonomy" id="10195"/>
    <lineage>
        <taxon>Eukaryota</taxon>
        <taxon>Metazoa</taxon>
        <taxon>Spiralia</taxon>
        <taxon>Gnathifera</taxon>
        <taxon>Rotifera</taxon>
        <taxon>Eurotatoria</taxon>
        <taxon>Monogononta</taxon>
        <taxon>Pseudotrocha</taxon>
        <taxon>Ploima</taxon>
        <taxon>Brachionidae</taxon>
        <taxon>Brachionus</taxon>
    </lineage>
</organism>
<evidence type="ECO:0000313" key="3">
    <source>
        <dbReference type="Proteomes" id="UP000276133"/>
    </source>
</evidence>
<name>A0A3M7QRY3_BRAPC</name>
<gene>
    <name evidence="2" type="ORF">BpHYR1_044724</name>
</gene>
<comment type="caution">
    <text evidence="2">The sequence shown here is derived from an EMBL/GenBank/DDBJ whole genome shotgun (WGS) entry which is preliminary data.</text>
</comment>
<dbReference type="Proteomes" id="UP000276133">
    <property type="component" value="Unassembled WGS sequence"/>
</dbReference>
<feature type="transmembrane region" description="Helical" evidence="1">
    <location>
        <begin position="50"/>
        <end position="73"/>
    </location>
</feature>
<accession>A0A3M7QRY3</accession>
<sequence>MNIFCLIVGSITSHYFKYFVQENFFLIKYYIFVTVKRQKTTLNKIIAPKLFLHQVAVLIITKTVINIITNMAFKSSLDSNNIFLISYNPIFGYFISSIISPILFVCWKLISSVALTRYYQKKKFTIKIFGETTENENIVPAGIN</sequence>
<feature type="transmembrane region" description="Helical" evidence="1">
    <location>
        <begin position="93"/>
        <end position="115"/>
    </location>
</feature>
<keyword evidence="1" id="KW-1133">Transmembrane helix</keyword>
<proteinExistence type="predicted"/>
<keyword evidence="1" id="KW-0472">Membrane</keyword>